<evidence type="ECO:0000256" key="7">
    <source>
        <dbReference type="PROSITE-ProRule" id="PRU01360"/>
    </source>
</evidence>
<dbReference type="InterPro" id="IPR039426">
    <property type="entry name" value="TonB-dep_rcpt-like"/>
</dbReference>
<dbReference type="InterPro" id="IPR037066">
    <property type="entry name" value="Plug_dom_sf"/>
</dbReference>
<evidence type="ECO:0000256" key="1">
    <source>
        <dbReference type="ARBA" id="ARBA00004571"/>
    </source>
</evidence>
<evidence type="ECO:0000313" key="10">
    <source>
        <dbReference type="Proteomes" id="UP000187941"/>
    </source>
</evidence>
<evidence type="ECO:0000313" key="9">
    <source>
        <dbReference type="EMBL" id="AQG77986.1"/>
    </source>
</evidence>
<feature type="domain" description="TonB-dependent receptor plug" evidence="8">
    <location>
        <begin position="132"/>
        <end position="240"/>
    </location>
</feature>
<dbReference type="PROSITE" id="PS52016">
    <property type="entry name" value="TONB_DEPENDENT_REC_3"/>
    <property type="match status" value="1"/>
</dbReference>
<dbReference type="InterPro" id="IPR018247">
    <property type="entry name" value="EF_Hand_1_Ca_BS"/>
</dbReference>
<dbReference type="SUPFAM" id="SSF49464">
    <property type="entry name" value="Carboxypeptidase regulatory domain-like"/>
    <property type="match status" value="1"/>
</dbReference>
<keyword evidence="6 7" id="KW-0998">Cell outer membrane</keyword>
<dbReference type="Gene3D" id="2.40.170.20">
    <property type="entry name" value="TonB-dependent receptor, beta-barrel domain"/>
    <property type="match status" value="1"/>
</dbReference>
<evidence type="ECO:0000259" key="8">
    <source>
        <dbReference type="Pfam" id="PF07715"/>
    </source>
</evidence>
<dbReference type="GO" id="GO:0009279">
    <property type="term" value="C:cell outer membrane"/>
    <property type="evidence" value="ECO:0007669"/>
    <property type="project" value="UniProtKB-SubCell"/>
</dbReference>
<dbReference type="InterPro" id="IPR008969">
    <property type="entry name" value="CarboxyPept-like_regulatory"/>
</dbReference>
<dbReference type="InterPro" id="IPR012910">
    <property type="entry name" value="Plug_dom"/>
</dbReference>
<comment type="similarity">
    <text evidence="7">Belongs to the TonB-dependent receptor family.</text>
</comment>
<dbReference type="FunFam" id="2.170.130.10:FF:000008">
    <property type="entry name" value="SusC/RagA family TonB-linked outer membrane protein"/>
    <property type="match status" value="1"/>
</dbReference>
<reference evidence="9 10" key="1">
    <citation type="submission" date="2016-01" db="EMBL/GenBank/DDBJ databases">
        <authorList>
            <person name="Oliw E.H."/>
        </authorList>
    </citation>
    <scope>NUCLEOTIDE SEQUENCE [LARGE SCALE GENOMIC DNA]</scope>
    <source>
        <strain evidence="9 10">DY10</strain>
    </source>
</reference>
<accession>A0A1P9WRI1</accession>
<keyword evidence="4 7" id="KW-0812">Transmembrane</keyword>
<evidence type="ECO:0000256" key="5">
    <source>
        <dbReference type="ARBA" id="ARBA00023136"/>
    </source>
</evidence>
<evidence type="ECO:0000256" key="3">
    <source>
        <dbReference type="ARBA" id="ARBA00022452"/>
    </source>
</evidence>
<dbReference type="InterPro" id="IPR036942">
    <property type="entry name" value="Beta-barrel_TonB_sf"/>
</dbReference>
<evidence type="ECO:0000256" key="2">
    <source>
        <dbReference type="ARBA" id="ARBA00022448"/>
    </source>
</evidence>
<keyword evidence="10" id="KW-1185">Reference proteome</keyword>
<sequence length="1031" mass="114579">MIIGGSGLWLWVLLLISYAPDLQAQSGNPTDAMLTGQVRGEDGKGMPGVSVLLKGSSTGTTTDANGQYQIRASQNRGDGPATLVFSFVGYTPQEVAVGNGNGQPRSSIDVTLTPDEQSLNEVVVVGYGTQRRRDVTGAISTVSSQQIQQVPVTNVVQALQGRAPGVDVATNDYGPGESAAIRIRGNRSFRASNDPLFVVDGVPLSGGSLNDFNPGDIESLEVLRDASATAIYGSRGANGVILITTKRGKSGKTAITYDGFYGIQSPSKRLTLMNGPEFVEMNREAYRNRSTGFVYKSPTPNRLEDSTMFAGLDFYAWQNVRNAYDPDGSYHPERIQTTDWPGMILQSSALQSHQLTLSGGNEKTRFLLSGAYFSDNGVMKGKDFNRYTTRFNLDHQVSARARVGFSTTFAYSIQNKNTNTYYQASRVIPIAVPRDSLGALIFNPGNDAFTYNPLYDIEGVVREDRNTRFFGSLYAELDLIKGLKYRVNFGPDFSMTRGGIFYASLSSEGKGGAPSAQYNQNHRYGYTLENLLFYNRRFNDKHDLNLTVLQSIQDERTERSGSNVTGLPYEYQEFYNVGTAENITSVSSELSRWRLLSYMGRVNYNFASKYYLTLTGRLDGSSRLAPGRKFSFFPSASLAYNLSEEPFMRRVTFLDELKFRVGYGETGNTSIDPYQTQGSLGRTVYSWDEVPAFGFQPANIRNPNLFWERTASANIGLDFSLFKGRVSGSLNVYRSNTYDLLLQDQLPTVSGFGSYLRNIGSTRNDGVELNLSTVNVRTPGGFNWTTDWMFSRNREAIVELYKGKVDDLGNRWFIGQPLSVFYDYKFDRIWQNTPEDLELMKAFNDKGRNGFRPGDIKVVDVNNDGIINTADLTIVGNDRPKYIASLNNTFSYKGLELSVFAFTRQGLTYGTDIYNLSAFLGGRVNHVKVDYWTPTNTSGTFPRPSDRERPLYSSALRYSNGSFVRIRTATLAYTLPSALTNRLKLNRMRVYTTVDNPFIWTSNRDILDPEGAGAAETPNRIAFIFGLNVGL</sequence>
<keyword evidence="3 7" id="KW-1134">Transmembrane beta strand</keyword>
<dbReference type="NCBIfam" id="TIGR04057">
    <property type="entry name" value="SusC_RagA_signa"/>
    <property type="match status" value="1"/>
</dbReference>
<proteinExistence type="inferred from homology"/>
<keyword evidence="2 7" id="KW-0813">Transport</keyword>
<comment type="subcellular location">
    <subcellularLocation>
        <location evidence="1 7">Cell outer membrane</location>
        <topology evidence="1 7">Multi-pass membrane protein</topology>
    </subcellularLocation>
</comment>
<name>A0A1P9WRI1_9BACT</name>
<dbReference type="InterPro" id="IPR023997">
    <property type="entry name" value="TonB-dep_OMP_SusC/RagA_CS"/>
</dbReference>
<organism evidence="9 10">
    <name type="scientific">Spirosoma montaniterrae</name>
    <dbReference type="NCBI Taxonomy" id="1178516"/>
    <lineage>
        <taxon>Bacteria</taxon>
        <taxon>Pseudomonadati</taxon>
        <taxon>Bacteroidota</taxon>
        <taxon>Cytophagia</taxon>
        <taxon>Cytophagales</taxon>
        <taxon>Cytophagaceae</taxon>
        <taxon>Spirosoma</taxon>
    </lineage>
</organism>
<evidence type="ECO:0000256" key="6">
    <source>
        <dbReference type="ARBA" id="ARBA00023237"/>
    </source>
</evidence>
<dbReference type="SUPFAM" id="SSF56935">
    <property type="entry name" value="Porins"/>
    <property type="match status" value="1"/>
</dbReference>
<dbReference type="Pfam" id="PF13715">
    <property type="entry name" value="CarbopepD_reg_2"/>
    <property type="match status" value="1"/>
</dbReference>
<dbReference type="AlphaFoldDB" id="A0A1P9WRI1"/>
<dbReference type="KEGG" id="smon:AWR27_00650"/>
<dbReference type="Gene3D" id="2.60.40.1120">
    <property type="entry name" value="Carboxypeptidase-like, regulatory domain"/>
    <property type="match status" value="1"/>
</dbReference>
<protein>
    <recommendedName>
        <fullName evidence="8">TonB-dependent receptor plug domain-containing protein</fullName>
    </recommendedName>
</protein>
<dbReference type="Gene3D" id="2.170.130.10">
    <property type="entry name" value="TonB-dependent receptor, plug domain"/>
    <property type="match status" value="1"/>
</dbReference>
<dbReference type="STRING" id="1178516.AWR27_00650"/>
<dbReference type="InterPro" id="IPR023996">
    <property type="entry name" value="TonB-dep_OMP_SusC/RagA"/>
</dbReference>
<dbReference type="NCBIfam" id="TIGR04056">
    <property type="entry name" value="OMP_RagA_SusC"/>
    <property type="match status" value="1"/>
</dbReference>
<evidence type="ECO:0000256" key="4">
    <source>
        <dbReference type="ARBA" id="ARBA00022692"/>
    </source>
</evidence>
<gene>
    <name evidence="9" type="ORF">AWR27_00650</name>
</gene>
<keyword evidence="5 7" id="KW-0472">Membrane</keyword>
<dbReference type="EMBL" id="CP014263">
    <property type="protein sequence ID" value="AQG77986.1"/>
    <property type="molecule type" value="Genomic_DNA"/>
</dbReference>
<dbReference type="PROSITE" id="PS00018">
    <property type="entry name" value="EF_HAND_1"/>
    <property type="match status" value="1"/>
</dbReference>
<dbReference type="Pfam" id="PF07715">
    <property type="entry name" value="Plug"/>
    <property type="match status" value="1"/>
</dbReference>
<dbReference type="Proteomes" id="UP000187941">
    <property type="component" value="Chromosome"/>
</dbReference>